<dbReference type="EMBL" id="JANDBD010000001">
    <property type="protein sequence ID" value="MCP9270754.1"/>
    <property type="molecule type" value="Genomic_DNA"/>
</dbReference>
<name>A0ABT1LV27_9MYCO</name>
<dbReference type="GO" id="GO:0008168">
    <property type="term" value="F:methyltransferase activity"/>
    <property type="evidence" value="ECO:0007669"/>
    <property type="project" value="UniProtKB-KW"/>
</dbReference>
<keyword evidence="2" id="KW-0489">Methyltransferase</keyword>
<dbReference type="InterPro" id="IPR013216">
    <property type="entry name" value="Methyltransf_11"/>
</dbReference>
<evidence type="ECO:0000259" key="1">
    <source>
        <dbReference type="Pfam" id="PF08241"/>
    </source>
</evidence>
<gene>
    <name evidence="2" type="ORF">NM203_00990</name>
</gene>
<sequence length="258" mass="28429">MARDTGPGLSEHEARNRAMWDGYSDEYQAKHGDTLAASGGYAWGTTQIPESELRVLGDVAGRTILEFGCGAAQWSIALAGLGALPVGLDLSGRQLQHARRLMTAAGVDFPLVHASAEAVPLADASFDVVFCDHGAMTFADPYRTVPEAARLLRPGGLFAFSHHSPIETICWPLDADEVGEQLALDYFGMHRIDVDDEVCFQLPYGDWIRLFRANRFVVEDLIELQPGPNAASSYRSASALSWARRWPAEEIWLLRRER</sequence>
<dbReference type="GO" id="GO:0032259">
    <property type="term" value="P:methylation"/>
    <property type="evidence" value="ECO:0007669"/>
    <property type="project" value="UniProtKB-KW"/>
</dbReference>
<dbReference type="Gene3D" id="3.40.50.150">
    <property type="entry name" value="Vaccinia Virus protein VP39"/>
    <property type="match status" value="1"/>
</dbReference>
<dbReference type="InterPro" id="IPR050508">
    <property type="entry name" value="Methyltransf_Superfamily"/>
</dbReference>
<reference evidence="2 3" key="1">
    <citation type="submission" date="2022-06" db="EMBL/GenBank/DDBJ databases">
        <title>Mycolicibacterium sp. CAU 1645 isolated from seawater.</title>
        <authorList>
            <person name="Kim W."/>
        </authorList>
    </citation>
    <scope>NUCLEOTIDE SEQUENCE [LARGE SCALE GENOMIC DNA]</scope>
    <source>
        <strain evidence="2 3">CAU 1645</strain>
    </source>
</reference>
<dbReference type="PANTHER" id="PTHR42912">
    <property type="entry name" value="METHYLTRANSFERASE"/>
    <property type="match status" value="1"/>
</dbReference>
<dbReference type="Proteomes" id="UP001651690">
    <property type="component" value="Unassembled WGS sequence"/>
</dbReference>
<evidence type="ECO:0000313" key="2">
    <source>
        <dbReference type="EMBL" id="MCP9270754.1"/>
    </source>
</evidence>
<evidence type="ECO:0000313" key="3">
    <source>
        <dbReference type="Proteomes" id="UP001651690"/>
    </source>
</evidence>
<protein>
    <submittedName>
        <fullName evidence="2">Class I SAM-dependent methyltransferase</fullName>
    </submittedName>
</protein>
<dbReference type="SUPFAM" id="SSF53335">
    <property type="entry name" value="S-adenosyl-L-methionine-dependent methyltransferases"/>
    <property type="match status" value="1"/>
</dbReference>
<accession>A0ABT1LV27</accession>
<keyword evidence="3" id="KW-1185">Reference proteome</keyword>
<dbReference type="InterPro" id="IPR029063">
    <property type="entry name" value="SAM-dependent_MTases_sf"/>
</dbReference>
<dbReference type="CDD" id="cd02440">
    <property type="entry name" value="AdoMet_MTases"/>
    <property type="match status" value="1"/>
</dbReference>
<dbReference type="Pfam" id="PF08241">
    <property type="entry name" value="Methyltransf_11"/>
    <property type="match status" value="1"/>
</dbReference>
<proteinExistence type="predicted"/>
<feature type="domain" description="Methyltransferase type 11" evidence="1">
    <location>
        <begin position="65"/>
        <end position="160"/>
    </location>
</feature>
<organism evidence="2 3">
    <name type="scientific">Mycolicibacterium arenosum</name>
    <dbReference type="NCBI Taxonomy" id="2952157"/>
    <lineage>
        <taxon>Bacteria</taxon>
        <taxon>Bacillati</taxon>
        <taxon>Actinomycetota</taxon>
        <taxon>Actinomycetes</taxon>
        <taxon>Mycobacteriales</taxon>
        <taxon>Mycobacteriaceae</taxon>
        <taxon>Mycolicibacterium</taxon>
    </lineage>
</organism>
<comment type="caution">
    <text evidence="2">The sequence shown here is derived from an EMBL/GenBank/DDBJ whole genome shotgun (WGS) entry which is preliminary data.</text>
</comment>
<dbReference type="RefSeq" id="WP_255057723.1">
    <property type="nucleotide sequence ID" value="NZ_JANDBD010000001.1"/>
</dbReference>
<keyword evidence="2" id="KW-0808">Transferase</keyword>